<evidence type="ECO:0000256" key="1">
    <source>
        <dbReference type="ARBA" id="ARBA00022448"/>
    </source>
</evidence>
<sequence length="256" mass="28770">MTQKIELLSAEGLSKKYSQEPGAFALEPFSFTINQGQTIGIVGQSGSGKTTIARMIMGMTIPTNGVIKFKSQVLTTNRTKRQRRQIQYIFQNPYSSLDPHLTVRQILAEPLKFYFGLKGETLTSRLLGLLANVKLDRQILDKKPHELSGGQCQRIGIIRALAAQPNLIVCDEPTSALDTFNQVQVLTLLRKIQIDTHVGLVFISHALEVVYQLADYLYIFQRGHLIEEGFSTQVYTRPKTEYTRTLLESIPSRGID</sequence>
<protein>
    <submittedName>
        <fullName evidence="7">Oligopeptide transporter ATP-binding protein OppF</fullName>
    </submittedName>
</protein>
<dbReference type="Pfam" id="PF00005">
    <property type="entry name" value="ABC_tran"/>
    <property type="match status" value="1"/>
</dbReference>
<organism evidence="7 8">
    <name type="scientific">Liquorilactobacillus ghanensis DSM 18630</name>
    <dbReference type="NCBI Taxonomy" id="1423750"/>
    <lineage>
        <taxon>Bacteria</taxon>
        <taxon>Bacillati</taxon>
        <taxon>Bacillota</taxon>
        <taxon>Bacilli</taxon>
        <taxon>Lactobacillales</taxon>
        <taxon>Lactobacillaceae</taxon>
        <taxon>Liquorilactobacillus</taxon>
    </lineage>
</organism>
<dbReference type="PANTHER" id="PTHR43776">
    <property type="entry name" value="TRANSPORT ATP-BINDING PROTEIN"/>
    <property type="match status" value="1"/>
</dbReference>
<dbReference type="InterPro" id="IPR050319">
    <property type="entry name" value="ABC_transp_ATP-bind"/>
</dbReference>
<reference evidence="7 8" key="1">
    <citation type="journal article" date="2015" name="Genome Announc.">
        <title>Expanding the biotechnology potential of lactobacilli through comparative genomics of 213 strains and associated genera.</title>
        <authorList>
            <person name="Sun Z."/>
            <person name="Harris H.M."/>
            <person name="McCann A."/>
            <person name="Guo C."/>
            <person name="Argimon S."/>
            <person name="Zhang W."/>
            <person name="Yang X."/>
            <person name="Jeffery I.B."/>
            <person name="Cooney J.C."/>
            <person name="Kagawa T.F."/>
            <person name="Liu W."/>
            <person name="Song Y."/>
            <person name="Salvetti E."/>
            <person name="Wrobel A."/>
            <person name="Rasinkangas P."/>
            <person name="Parkhill J."/>
            <person name="Rea M.C."/>
            <person name="O'Sullivan O."/>
            <person name="Ritari J."/>
            <person name="Douillard F.P."/>
            <person name="Paul Ross R."/>
            <person name="Yang R."/>
            <person name="Briner A.E."/>
            <person name="Felis G.E."/>
            <person name="de Vos W.M."/>
            <person name="Barrangou R."/>
            <person name="Klaenhammer T.R."/>
            <person name="Caufield P.W."/>
            <person name="Cui Y."/>
            <person name="Zhang H."/>
            <person name="O'Toole P.W."/>
        </authorList>
    </citation>
    <scope>NUCLEOTIDE SEQUENCE [LARGE SCALE GENOMIC DNA]</scope>
    <source>
        <strain evidence="7 8">DSM 18630</strain>
    </source>
</reference>
<dbReference type="GO" id="GO:0005524">
    <property type="term" value="F:ATP binding"/>
    <property type="evidence" value="ECO:0007669"/>
    <property type="project" value="UniProtKB-KW"/>
</dbReference>
<keyword evidence="2" id="KW-0547">Nucleotide-binding</keyword>
<dbReference type="RefSeq" id="WP_057871820.1">
    <property type="nucleotide sequence ID" value="NZ_AZGB01000016.1"/>
</dbReference>
<keyword evidence="8" id="KW-1185">Reference proteome</keyword>
<dbReference type="InterPro" id="IPR003593">
    <property type="entry name" value="AAA+_ATPase"/>
</dbReference>
<evidence type="ECO:0000256" key="3">
    <source>
        <dbReference type="ARBA" id="ARBA00022840"/>
    </source>
</evidence>
<dbReference type="STRING" id="1423750.FC89_GL001078"/>
<dbReference type="PROSITE" id="PS00211">
    <property type="entry name" value="ABC_TRANSPORTER_1"/>
    <property type="match status" value="1"/>
</dbReference>
<dbReference type="InterPro" id="IPR017871">
    <property type="entry name" value="ABC_transporter-like_CS"/>
</dbReference>
<dbReference type="Proteomes" id="UP000051451">
    <property type="component" value="Unassembled WGS sequence"/>
</dbReference>
<dbReference type="GO" id="GO:0016887">
    <property type="term" value="F:ATP hydrolysis activity"/>
    <property type="evidence" value="ECO:0007669"/>
    <property type="project" value="InterPro"/>
</dbReference>
<gene>
    <name evidence="7" type="ORF">FC89_GL001078</name>
</gene>
<evidence type="ECO:0000259" key="6">
    <source>
        <dbReference type="PROSITE" id="PS50893"/>
    </source>
</evidence>
<evidence type="ECO:0000256" key="4">
    <source>
        <dbReference type="ARBA" id="ARBA00022856"/>
    </source>
</evidence>
<proteinExistence type="predicted"/>
<dbReference type="GO" id="GO:0015031">
    <property type="term" value="P:protein transport"/>
    <property type="evidence" value="ECO:0007669"/>
    <property type="project" value="UniProtKB-KW"/>
</dbReference>
<name>A0A0R1VK09_9LACO</name>
<dbReference type="PATRIC" id="fig|1423750.3.peg.1103"/>
<dbReference type="PROSITE" id="PS50893">
    <property type="entry name" value="ABC_TRANSPORTER_2"/>
    <property type="match status" value="1"/>
</dbReference>
<accession>A0A0R1VK09</accession>
<keyword evidence="3 7" id="KW-0067">ATP-binding</keyword>
<keyword evidence="5" id="KW-0653">Protein transport</keyword>
<evidence type="ECO:0000313" key="8">
    <source>
        <dbReference type="Proteomes" id="UP000051451"/>
    </source>
</evidence>
<dbReference type="GeneID" id="98319099"/>
<dbReference type="Gene3D" id="3.40.50.300">
    <property type="entry name" value="P-loop containing nucleotide triphosphate hydrolases"/>
    <property type="match status" value="1"/>
</dbReference>
<feature type="domain" description="ABC transporter" evidence="6">
    <location>
        <begin position="8"/>
        <end position="247"/>
    </location>
</feature>
<keyword evidence="1" id="KW-0813">Transport</keyword>
<dbReference type="AlphaFoldDB" id="A0A0R1VK09"/>
<evidence type="ECO:0000256" key="5">
    <source>
        <dbReference type="ARBA" id="ARBA00022927"/>
    </source>
</evidence>
<dbReference type="SUPFAM" id="SSF52540">
    <property type="entry name" value="P-loop containing nucleoside triphosphate hydrolases"/>
    <property type="match status" value="1"/>
</dbReference>
<evidence type="ECO:0000256" key="2">
    <source>
        <dbReference type="ARBA" id="ARBA00022741"/>
    </source>
</evidence>
<dbReference type="InterPro" id="IPR027417">
    <property type="entry name" value="P-loop_NTPase"/>
</dbReference>
<dbReference type="GO" id="GO:0015833">
    <property type="term" value="P:peptide transport"/>
    <property type="evidence" value="ECO:0007669"/>
    <property type="project" value="UniProtKB-KW"/>
</dbReference>
<keyword evidence="4" id="KW-0571">Peptide transport</keyword>
<evidence type="ECO:0000313" key="7">
    <source>
        <dbReference type="EMBL" id="KRM06208.1"/>
    </source>
</evidence>
<comment type="caution">
    <text evidence="7">The sequence shown here is derived from an EMBL/GenBank/DDBJ whole genome shotgun (WGS) entry which is preliminary data.</text>
</comment>
<dbReference type="CDD" id="cd03257">
    <property type="entry name" value="ABC_NikE_OppD_transporters"/>
    <property type="match status" value="1"/>
</dbReference>
<dbReference type="OrthoDB" id="9802264at2"/>
<dbReference type="EMBL" id="AZGB01000016">
    <property type="protein sequence ID" value="KRM06208.1"/>
    <property type="molecule type" value="Genomic_DNA"/>
</dbReference>
<dbReference type="GO" id="GO:0055085">
    <property type="term" value="P:transmembrane transport"/>
    <property type="evidence" value="ECO:0007669"/>
    <property type="project" value="UniProtKB-ARBA"/>
</dbReference>
<dbReference type="InterPro" id="IPR003439">
    <property type="entry name" value="ABC_transporter-like_ATP-bd"/>
</dbReference>
<dbReference type="SMART" id="SM00382">
    <property type="entry name" value="AAA"/>
    <property type="match status" value="1"/>
</dbReference>